<dbReference type="EMBL" id="JAULSW010000002">
    <property type="protein sequence ID" value="KAK3391090.1"/>
    <property type="molecule type" value="Genomic_DNA"/>
</dbReference>
<feature type="region of interest" description="Disordered" evidence="1">
    <location>
        <begin position="172"/>
        <end position="198"/>
    </location>
</feature>
<name>A0AAE0U588_9PEZI</name>
<dbReference type="Pfam" id="PF12766">
    <property type="entry name" value="Pyridox_oxase_2"/>
    <property type="match status" value="1"/>
</dbReference>
<dbReference type="InterPro" id="IPR012349">
    <property type="entry name" value="Split_barrel_FMN-bd"/>
</dbReference>
<dbReference type="GO" id="GO:0010181">
    <property type="term" value="F:FMN binding"/>
    <property type="evidence" value="ECO:0007669"/>
    <property type="project" value="InterPro"/>
</dbReference>
<gene>
    <name evidence="3" type="ORF">B0H63DRAFT_131712</name>
</gene>
<evidence type="ECO:0000313" key="4">
    <source>
        <dbReference type="Proteomes" id="UP001285441"/>
    </source>
</evidence>
<dbReference type="PANTHER" id="PTHR28243:SF1">
    <property type="entry name" value="PYRIDOXAMINE 5'-PHOSPHATE OXIDASE ALR4036 FAMILY FMN-BINDING DOMAIN-CONTAINING PROTEIN"/>
    <property type="match status" value="1"/>
</dbReference>
<organism evidence="3 4">
    <name type="scientific">Podospora didyma</name>
    <dbReference type="NCBI Taxonomy" id="330526"/>
    <lineage>
        <taxon>Eukaryota</taxon>
        <taxon>Fungi</taxon>
        <taxon>Dikarya</taxon>
        <taxon>Ascomycota</taxon>
        <taxon>Pezizomycotina</taxon>
        <taxon>Sordariomycetes</taxon>
        <taxon>Sordariomycetidae</taxon>
        <taxon>Sordariales</taxon>
        <taxon>Podosporaceae</taxon>
        <taxon>Podospora</taxon>
    </lineage>
</organism>
<evidence type="ECO:0000256" key="1">
    <source>
        <dbReference type="SAM" id="MobiDB-lite"/>
    </source>
</evidence>
<reference evidence="3" key="2">
    <citation type="submission" date="2023-06" db="EMBL/GenBank/DDBJ databases">
        <authorList>
            <consortium name="Lawrence Berkeley National Laboratory"/>
            <person name="Haridas S."/>
            <person name="Hensen N."/>
            <person name="Bonometti L."/>
            <person name="Westerberg I."/>
            <person name="Brannstrom I.O."/>
            <person name="Guillou S."/>
            <person name="Cros-Aarteil S."/>
            <person name="Calhoun S."/>
            <person name="Kuo A."/>
            <person name="Mondo S."/>
            <person name="Pangilinan J."/>
            <person name="Riley R."/>
            <person name="LaButti K."/>
            <person name="Andreopoulos B."/>
            <person name="Lipzen A."/>
            <person name="Chen C."/>
            <person name="Yanf M."/>
            <person name="Daum C."/>
            <person name="Ng V."/>
            <person name="Clum A."/>
            <person name="Steindorff A."/>
            <person name="Ohm R."/>
            <person name="Martin F."/>
            <person name="Silar P."/>
            <person name="Natvig D."/>
            <person name="Lalanne C."/>
            <person name="Gautier V."/>
            <person name="Ament-velasquez S.L."/>
            <person name="Kruys A."/>
            <person name="Hutchinson M.I."/>
            <person name="Powell A.J."/>
            <person name="Barry K."/>
            <person name="Miller A.N."/>
            <person name="Grigoriev I.V."/>
            <person name="Debuchy R."/>
            <person name="Gladieux P."/>
            <person name="Thoren M.H."/>
            <person name="Johannesson H."/>
        </authorList>
    </citation>
    <scope>NUCLEOTIDE SEQUENCE</scope>
    <source>
        <strain evidence="3">CBS 232.78</strain>
    </source>
</reference>
<dbReference type="PANTHER" id="PTHR28243">
    <property type="entry name" value="AGL049CP"/>
    <property type="match status" value="1"/>
</dbReference>
<feature type="domain" description="Pyridoxamine 5'-phosphate oxidase Alr4036 family FMN-binding" evidence="2">
    <location>
        <begin position="21"/>
        <end position="129"/>
    </location>
</feature>
<dbReference type="InterPro" id="IPR024624">
    <property type="entry name" value="Pyridox_Oxase_Alr4036_FMN-bd"/>
</dbReference>
<dbReference type="Gene3D" id="2.30.110.10">
    <property type="entry name" value="Electron Transport, Fmn-binding Protein, Chain A"/>
    <property type="match status" value="1"/>
</dbReference>
<reference evidence="3" key="1">
    <citation type="journal article" date="2023" name="Mol. Phylogenet. Evol.">
        <title>Genome-scale phylogeny and comparative genomics of the fungal order Sordariales.</title>
        <authorList>
            <person name="Hensen N."/>
            <person name="Bonometti L."/>
            <person name="Westerberg I."/>
            <person name="Brannstrom I.O."/>
            <person name="Guillou S."/>
            <person name="Cros-Aarteil S."/>
            <person name="Calhoun S."/>
            <person name="Haridas S."/>
            <person name="Kuo A."/>
            <person name="Mondo S."/>
            <person name="Pangilinan J."/>
            <person name="Riley R."/>
            <person name="LaButti K."/>
            <person name="Andreopoulos B."/>
            <person name="Lipzen A."/>
            <person name="Chen C."/>
            <person name="Yan M."/>
            <person name="Daum C."/>
            <person name="Ng V."/>
            <person name="Clum A."/>
            <person name="Steindorff A."/>
            <person name="Ohm R.A."/>
            <person name="Martin F."/>
            <person name="Silar P."/>
            <person name="Natvig D.O."/>
            <person name="Lalanne C."/>
            <person name="Gautier V."/>
            <person name="Ament-Velasquez S.L."/>
            <person name="Kruys A."/>
            <person name="Hutchinson M.I."/>
            <person name="Powell A.J."/>
            <person name="Barry K."/>
            <person name="Miller A.N."/>
            <person name="Grigoriev I.V."/>
            <person name="Debuchy R."/>
            <person name="Gladieux P."/>
            <person name="Hiltunen Thoren M."/>
            <person name="Johannesson H."/>
        </authorList>
    </citation>
    <scope>NUCLEOTIDE SEQUENCE</scope>
    <source>
        <strain evidence="3">CBS 232.78</strain>
    </source>
</reference>
<sequence length="267" mass="29777">MMATTMIHHQANRGEEPCTPAPWRDLFLTHIASMQPAATLTLATTHPDATPRARTCVYRGLWGSLPPNERNPAPRNPEGVFESDLPVITTDARMEKAEEIGVLGGPVEAVFWAEDHSTQWRLRGDAYLLGRDGGGKEVRGALAQRTRRLPGGEEKEWSWSAEVTRHFGNLSPVMRGSFRNPPPGTPLATTTPAEGEGLGQTVEDLHDEIARRNFRVVVIVPNEVDQVDLTDPKRARRWLYTYRGMSYKATHPGGEVIGEWEKVEVWP</sequence>
<accession>A0AAE0U588</accession>
<dbReference type="SUPFAM" id="SSF50475">
    <property type="entry name" value="FMN-binding split barrel"/>
    <property type="match status" value="1"/>
</dbReference>
<comment type="caution">
    <text evidence="3">The sequence shown here is derived from an EMBL/GenBank/DDBJ whole genome shotgun (WGS) entry which is preliminary data.</text>
</comment>
<evidence type="ECO:0000259" key="2">
    <source>
        <dbReference type="Pfam" id="PF12766"/>
    </source>
</evidence>
<dbReference type="Proteomes" id="UP001285441">
    <property type="component" value="Unassembled WGS sequence"/>
</dbReference>
<dbReference type="AlphaFoldDB" id="A0AAE0U588"/>
<evidence type="ECO:0000313" key="3">
    <source>
        <dbReference type="EMBL" id="KAK3391090.1"/>
    </source>
</evidence>
<feature type="compositionally biased region" description="Low complexity" evidence="1">
    <location>
        <begin position="186"/>
        <end position="195"/>
    </location>
</feature>
<keyword evidence="4" id="KW-1185">Reference proteome</keyword>
<protein>
    <recommendedName>
        <fullName evidence="2">Pyridoxamine 5'-phosphate oxidase Alr4036 family FMN-binding domain-containing protein</fullName>
    </recommendedName>
</protein>
<proteinExistence type="predicted"/>